<dbReference type="GO" id="GO:0004725">
    <property type="term" value="F:protein tyrosine phosphatase activity"/>
    <property type="evidence" value="ECO:0007669"/>
    <property type="project" value="TreeGrafter"/>
</dbReference>
<dbReference type="GO" id="GO:0004722">
    <property type="term" value="F:protein serine/threonine phosphatase activity"/>
    <property type="evidence" value="ECO:0007669"/>
    <property type="project" value="UniProtKB-EC"/>
</dbReference>
<organism evidence="9">
    <name type="scientific">Rhodosorus marinus</name>
    <dbReference type="NCBI Taxonomy" id="101924"/>
    <lineage>
        <taxon>Eukaryota</taxon>
        <taxon>Rhodophyta</taxon>
        <taxon>Stylonematophyceae</taxon>
        <taxon>Stylonematales</taxon>
        <taxon>Stylonemataceae</taxon>
        <taxon>Rhodosorus</taxon>
    </lineage>
</organism>
<evidence type="ECO:0000313" key="9">
    <source>
        <dbReference type="EMBL" id="CAE0037761.1"/>
    </source>
</evidence>
<reference evidence="9" key="1">
    <citation type="submission" date="2021-01" db="EMBL/GenBank/DDBJ databases">
        <authorList>
            <person name="Corre E."/>
            <person name="Pelletier E."/>
            <person name="Niang G."/>
            <person name="Scheremetjew M."/>
            <person name="Finn R."/>
            <person name="Kale V."/>
            <person name="Holt S."/>
            <person name="Cochrane G."/>
            <person name="Meng A."/>
            <person name="Brown T."/>
            <person name="Cohen L."/>
        </authorList>
    </citation>
    <scope>NUCLEOTIDE SEQUENCE</scope>
    <source>
        <strain evidence="9">CCMP 769</strain>
    </source>
</reference>
<evidence type="ECO:0000256" key="3">
    <source>
        <dbReference type="ARBA" id="ARBA00022912"/>
    </source>
</evidence>
<dbReference type="PROSITE" id="PS50056">
    <property type="entry name" value="TYR_PHOSPHATASE_2"/>
    <property type="match status" value="1"/>
</dbReference>
<evidence type="ECO:0008006" key="10">
    <source>
        <dbReference type="Google" id="ProtNLM"/>
    </source>
</evidence>
<dbReference type="InterPro" id="IPR003595">
    <property type="entry name" value="Tyr_Pase_cat"/>
</dbReference>
<comment type="catalytic activity">
    <reaction evidence="5">
        <text>O-phospho-L-threonyl-[protein] + H2O = L-threonyl-[protein] + phosphate</text>
        <dbReference type="Rhea" id="RHEA:47004"/>
        <dbReference type="Rhea" id="RHEA-COMP:11060"/>
        <dbReference type="Rhea" id="RHEA-COMP:11605"/>
        <dbReference type="ChEBI" id="CHEBI:15377"/>
        <dbReference type="ChEBI" id="CHEBI:30013"/>
        <dbReference type="ChEBI" id="CHEBI:43474"/>
        <dbReference type="ChEBI" id="CHEBI:61977"/>
        <dbReference type="EC" id="3.1.3.16"/>
    </reaction>
</comment>
<dbReference type="Gene3D" id="3.90.190.10">
    <property type="entry name" value="Protein tyrosine phosphatase superfamily"/>
    <property type="match status" value="1"/>
</dbReference>
<dbReference type="SMART" id="SM00404">
    <property type="entry name" value="PTPc_motif"/>
    <property type="match status" value="1"/>
</dbReference>
<dbReference type="SUPFAM" id="SSF52799">
    <property type="entry name" value="(Phosphotyrosine protein) phosphatases II"/>
    <property type="match status" value="1"/>
</dbReference>
<proteinExistence type="inferred from homology"/>
<keyword evidence="3" id="KW-0904">Protein phosphatase</keyword>
<dbReference type="PANTHER" id="PTHR45948:SF2">
    <property type="entry name" value="DUAL SPECIFICITY PROTEIN PHOSPHATASE"/>
    <property type="match status" value="1"/>
</dbReference>
<evidence type="ECO:0000256" key="5">
    <source>
        <dbReference type="ARBA" id="ARBA00048336"/>
    </source>
</evidence>
<dbReference type="InterPro" id="IPR016130">
    <property type="entry name" value="Tyr_Pase_AS"/>
</dbReference>
<dbReference type="PROSITE" id="PS50054">
    <property type="entry name" value="TYR_PHOSPHATASE_DUAL"/>
    <property type="match status" value="1"/>
</dbReference>
<evidence type="ECO:0000259" key="8">
    <source>
        <dbReference type="PROSITE" id="PS50056"/>
    </source>
</evidence>
<feature type="region of interest" description="Disordered" evidence="6">
    <location>
        <begin position="181"/>
        <end position="204"/>
    </location>
</feature>
<gene>
    <name evidence="9" type="ORF">RMAR00112_LOCUS5712</name>
</gene>
<evidence type="ECO:0000256" key="2">
    <source>
        <dbReference type="ARBA" id="ARBA00022801"/>
    </source>
</evidence>
<dbReference type="Pfam" id="PF00782">
    <property type="entry name" value="DSPc"/>
    <property type="match status" value="1"/>
</dbReference>
<dbReference type="CDD" id="cd14498">
    <property type="entry name" value="DSP"/>
    <property type="match status" value="1"/>
</dbReference>
<keyword evidence="2" id="KW-0378">Hydrolase</keyword>
<dbReference type="PANTHER" id="PTHR45948">
    <property type="entry name" value="DUAL SPECIFICITY PROTEIN PHOSPHATASE DDB_G0269404-RELATED"/>
    <property type="match status" value="1"/>
</dbReference>
<dbReference type="GO" id="GO:0005829">
    <property type="term" value="C:cytosol"/>
    <property type="evidence" value="ECO:0007669"/>
    <property type="project" value="TreeGrafter"/>
</dbReference>
<protein>
    <recommendedName>
        <fullName evidence="10">Protein-tyrosine-phosphatase</fullName>
    </recommendedName>
</protein>
<comment type="catalytic activity">
    <reaction evidence="4">
        <text>O-phospho-L-seryl-[protein] + H2O = L-seryl-[protein] + phosphate</text>
        <dbReference type="Rhea" id="RHEA:20629"/>
        <dbReference type="Rhea" id="RHEA-COMP:9863"/>
        <dbReference type="Rhea" id="RHEA-COMP:11604"/>
        <dbReference type="ChEBI" id="CHEBI:15377"/>
        <dbReference type="ChEBI" id="CHEBI:29999"/>
        <dbReference type="ChEBI" id="CHEBI:43474"/>
        <dbReference type="ChEBI" id="CHEBI:83421"/>
        <dbReference type="EC" id="3.1.3.16"/>
    </reaction>
</comment>
<dbReference type="InterPro" id="IPR020422">
    <property type="entry name" value="TYR_PHOSPHATASE_DUAL_dom"/>
</dbReference>
<dbReference type="InterPro" id="IPR000387">
    <property type="entry name" value="Tyr_Pase_dom"/>
</dbReference>
<name>A0A7S2ZEM5_9RHOD</name>
<feature type="domain" description="Tyrosine specific protein phosphatases" evidence="8">
    <location>
        <begin position="67"/>
        <end position="124"/>
    </location>
</feature>
<dbReference type="SMART" id="SM00195">
    <property type="entry name" value="DSPc"/>
    <property type="match status" value="1"/>
</dbReference>
<dbReference type="GO" id="GO:0007165">
    <property type="term" value="P:signal transduction"/>
    <property type="evidence" value="ECO:0007669"/>
    <property type="project" value="TreeGrafter"/>
</dbReference>
<dbReference type="AlphaFoldDB" id="A0A7S2ZEM5"/>
<evidence type="ECO:0000259" key="7">
    <source>
        <dbReference type="PROSITE" id="PS50054"/>
    </source>
</evidence>
<sequence>MGVGISKVLPNLYVGGEEIIVMESYSFFAENNVTHVLSLCDSSVPDCLPLTKLHLNVVDSPDYDIAVHFPEVVDFIHSARTKNEGIFVHCKAGVSRSATVIIAYIMSALNLSTKASFEHVKRCRSKISPNDGFLRQLILFGREYSEELHKYLKEKYEYKDLLIMDKKYVKALERKCASNGTVSNDTKVPRRTEVSVGMSSKNED</sequence>
<evidence type="ECO:0000256" key="6">
    <source>
        <dbReference type="SAM" id="MobiDB-lite"/>
    </source>
</evidence>
<evidence type="ECO:0000256" key="1">
    <source>
        <dbReference type="ARBA" id="ARBA00008601"/>
    </source>
</evidence>
<dbReference type="InterPro" id="IPR000340">
    <property type="entry name" value="Dual-sp_phosphatase_cat-dom"/>
</dbReference>
<dbReference type="InterPro" id="IPR029021">
    <property type="entry name" value="Prot-tyrosine_phosphatase-like"/>
</dbReference>
<comment type="similarity">
    <text evidence="1">Belongs to the protein-tyrosine phosphatase family. Non-receptor class dual specificity subfamily.</text>
</comment>
<dbReference type="EMBL" id="HBHW01007521">
    <property type="protein sequence ID" value="CAE0037761.1"/>
    <property type="molecule type" value="Transcribed_RNA"/>
</dbReference>
<dbReference type="PROSITE" id="PS00383">
    <property type="entry name" value="TYR_PHOSPHATASE_1"/>
    <property type="match status" value="1"/>
</dbReference>
<feature type="domain" description="Tyrosine-protein phosphatase" evidence="7">
    <location>
        <begin position="4"/>
        <end position="146"/>
    </location>
</feature>
<accession>A0A7S2ZEM5</accession>
<evidence type="ECO:0000256" key="4">
    <source>
        <dbReference type="ARBA" id="ARBA00047761"/>
    </source>
</evidence>